<dbReference type="SUPFAM" id="SSF58104">
    <property type="entry name" value="Methyl-accepting chemotaxis protein (MCP) signaling domain"/>
    <property type="match status" value="1"/>
</dbReference>
<dbReference type="AlphaFoldDB" id="A0A254TKH6"/>
<evidence type="ECO:0000313" key="6">
    <source>
        <dbReference type="Proteomes" id="UP000197535"/>
    </source>
</evidence>
<name>A0A254TKH6_9BURK</name>
<keyword evidence="3" id="KW-0812">Transmembrane</keyword>
<feature type="domain" description="Methyl-accepting transducer" evidence="4">
    <location>
        <begin position="88"/>
        <end position="301"/>
    </location>
</feature>
<keyword evidence="1 2" id="KW-0807">Transducer</keyword>
<comment type="caution">
    <text evidence="5">The sequence shown here is derived from an EMBL/GenBank/DDBJ whole genome shotgun (WGS) entry which is preliminary data.</text>
</comment>
<dbReference type="Gene3D" id="1.10.287.950">
    <property type="entry name" value="Methyl-accepting chemotaxis protein"/>
    <property type="match status" value="1"/>
</dbReference>
<dbReference type="PANTHER" id="PTHR32089:SF112">
    <property type="entry name" value="LYSOZYME-LIKE PROTEIN-RELATED"/>
    <property type="match status" value="1"/>
</dbReference>
<accession>A0A254TKH6</accession>
<dbReference type="GO" id="GO:0016020">
    <property type="term" value="C:membrane"/>
    <property type="evidence" value="ECO:0007669"/>
    <property type="project" value="InterPro"/>
</dbReference>
<keyword evidence="3" id="KW-1133">Transmembrane helix</keyword>
<reference evidence="5 6" key="1">
    <citation type="submission" date="2016-02" db="EMBL/GenBank/DDBJ databases">
        <authorList>
            <person name="Wen L."/>
            <person name="He K."/>
            <person name="Yang H."/>
        </authorList>
    </citation>
    <scope>NUCLEOTIDE SEQUENCE [LARGE SCALE GENOMIC DNA]</scope>
    <source>
        <strain evidence="5 6">TSA40</strain>
    </source>
</reference>
<proteinExistence type="predicted"/>
<dbReference type="Proteomes" id="UP000197535">
    <property type="component" value="Unassembled WGS sequence"/>
</dbReference>
<dbReference type="SMART" id="SM00283">
    <property type="entry name" value="MA"/>
    <property type="match status" value="1"/>
</dbReference>
<dbReference type="Pfam" id="PF00015">
    <property type="entry name" value="MCPsignal"/>
    <property type="match status" value="1"/>
</dbReference>
<evidence type="ECO:0000256" key="3">
    <source>
        <dbReference type="SAM" id="Phobius"/>
    </source>
</evidence>
<dbReference type="OrthoDB" id="3288815at2"/>
<evidence type="ECO:0000313" key="5">
    <source>
        <dbReference type="EMBL" id="OWW23015.1"/>
    </source>
</evidence>
<dbReference type="EMBL" id="LSTO01000001">
    <property type="protein sequence ID" value="OWW23015.1"/>
    <property type="molecule type" value="Genomic_DNA"/>
</dbReference>
<evidence type="ECO:0000259" key="4">
    <source>
        <dbReference type="PROSITE" id="PS50111"/>
    </source>
</evidence>
<organism evidence="5 6">
    <name type="scientific">Noviherbaspirillum denitrificans</name>
    <dbReference type="NCBI Taxonomy" id="1968433"/>
    <lineage>
        <taxon>Bacteria</taxon>
        <taxon>Pseudomonadati</taxon>
        <taxon>Pseudomonadota</taxon>
        <taxon>Betaproteobacteria</taxon>
        <taxon>Burkholderiales</taxon>
        <taxon>Oxalobacteraceae</taxon>
        <taxon>Noviherbaspirillum</taxon>
    </lineage>
</organism>
<evidence type="ECO:0000256" key="1">
    <source>
        <dbReference type="ARBA" id="ARBA00023224"/>
    </source>
</evidence>
<keyword evidence="3" id="KW-0472">Membrane</keyword>
<dbReference type="GO" id="GO:0007165">
    <property type="term" value="P:signal transduction"/>
    <property type="evidence" value="ECO:0007669"/>
    <property type="project" value="UniProtKB-KW"/>
</dbReference>
<dbReference type="PANTHER" id="PTHR32089">
    <property type="entry name" value="METHYL-ACCEPTING CHEMOTAXIS PROTEIN MCPB"/>
    <property type="match status" value="1"/>
</dbReference>
<dbReference type="PROSITE" id="PS50111">
    <property type="entry name" value="CHEMOTAXIS_TRANSDUC_2"/>
    <property type="match status" value="1"/>
</dbReference>
<gene>
    <name evidence="5" type="ORF">AYR66_22830</name>
</gene>
<sequence length="380" mass="41053">MDRHNVHLFYPAALGIAGGIATLATGGLSWTGGIVAAVLATAGATASLRLKQNHAAFRDSVAVYVRSQKEFSEQIVPVWTGHIETSREQMESAISELAQDFSRIVDQLDQAVHSAGMATGSIDDRGSGLIGVFDQSKTQLGEVVASQRMAMNSMTVMLEKVQGLDKFIVELQDMAAEVAKIAAQSNLLALNAAIEAARAGELGRGFAVVAKEFRMLSNQSGETGRHIAEKVGIISEAIMSTCKAAEDSVRQEDGAMLESENTINTVLDEFRRITDALQESSRLLKDESVGIKDEIGQALVQLQFQDRVNQILTQVKANIDHLPVYLAQHAEPFCAGGELQPLDAAPLLVEMNKNYVMSDQRAVHRGEKVAARDDGEITFF</sequence>
<evidence type="ECO:0000256" key="2">
    <source>
        <dbReference type="PROSITE-ProRule" id="PRU00284"/>
    </source>
</evidence>
<keyword evidence="6" id="KW-1185">Reference proteome</keyword>
<dbReference type="InterPro" id="IPR004089">
    <property type="entry name" value="MCPsignal_dom"/>
</dbReference>
<feature type="transmembrane region" description="Helical" evidence="3">
    <location>
        <begin position="7"/>
        <end position="24"/>
    </location>
</feature>
<protein>
    <submittedName>
        <fullName evidence="5">Chemotaxis protein</fullName>
    </submittedName>
</protein>